<evidence type="ECO:0000313" key="1">
    <source>
        <dbReference type="EMBL" id="KAJ8130980.1"/>
    </source>
</evidence>
<organism evidence="1 2">
    <name type="scientific">Lasiodiplodia mahajangana</name>
    <dbReference type="NCBI Taxonomy" id="1108764"/>
    <lineage>
        <taxon>Eukaryota</taxon>
        <taxon>Fungi</taxon>
        <taxon>Dikarya</taxon>
        <taxon>Ascomycota</taxon>
        <taxon>Pezizomycotina</taxon>
        <taxon>Dothideomycetes</taxon>
        <taxon>Dothideomycetes incertae sedis</taxon>
        <taxon>Botryosphaeriales</taxon>
        <taxon>Botryosphaeriaceae</taxon>
        <taxon>Lasiodiplodia</taxon>
    </lineage>
</organism>
<name>A0ACC2JU41_9PEZI</name>
<keyword evidence="2" id="KW-1185">Reference proteome</keyword>
<proteinExistence type="predicted"/>
<comment type="caution">
    <text evidence="1">The sequence shown here is derived from an EMBL/GenBank/DDBJ whole genome shotgun (WGS) entry which is preliminary data.</text>
</comment>
<gene>
    <name evidence="1" type="ORF">O1611_g2647</name>
</gene>
<dbReference type="EMBL" id="JAPUUL010000383">
    <property type="protein sequence ID" value="KAJ8130980.1"/>
    <property type="molecule type" value="Genomic_DNA"/>
</dbReference>
<accession>A0ACC2JU41</accession>
<reference evidence="1" key="1">
    <citation type="submission" date="2022-12" db="EMBL/GenBank/DDBJ databases">
        <title>Genome Sequence of Lasiodiplodia mahajangana.</title>
        <authorList>
            <person name="Buettner E."/>
        </authorList>
    </citation>
    <scope>NUCLEOTIDE SEQUENCE</scope>
    <source>
        <strain evidence="1">VT137</strain>
    </source>
</reference>
<sequence>MDETPMSNNDQASSISDRKSTQSACPKIPVWFLEHCLQTPLGLEVRGIPLEILPPEPRDTPIGDSGPRDSETFQIDEVIYKRLHCVLWDPTRPGSNTPFRHDAIYLHMPGMESGQKGCDTFLQAVVERFAKDIGANLVTLTSEDLRDLAGDIRTEDSGIVEEDPMKYYFGRHRTTEESLQRTFPFATIFQMASKGATSTGNTHGETPVILHLPELDKYKYGMWGNWEPENVVDDIKRAISQQGPGILLVQSSKSPAPSVITRTHPPKRHVTLIPVNSKDQIRLLRDGLGGPRILEQKNIRALQKSLRRLHGEEMNSELLQPNFQPEFPADSKTAEMFRKKLLELDQIYQVAQQMPRDAHLSDLERITREAVQVESLLTEFNQQQKGEESDQKLVGHSTEDSAKRTDQECTEHSTKEAAEQTKTKRPTFSDKTKKIIREIKDQVYGGGWGSFGDQGGEVCSVDETWDDIEIDSDTKSNIIQLIDQLSIPGHEQRGILKKSRIKGALLYGPPGTGKTLLARVLAKECEAVMISVTSADISDKYVGETQKTIKSLFNLGRLLFPSVLFFDEADSLFRGRTSGDHTWERDQVNQLLSEMDGLKTSKTPPFVLLATNFPQALDHAVLRRVPSRLYIGLPSLTARKRLFEICLREDELGSDVDFEKFANDTKGYSGSDIMTVCVQAALIRDEDNAAPLREGNKLLMRAHIHAAITTRVSSTVPKRSLLQIQDFAKEHDRPAFSKMRLGDADSSNSRDFNRFNNVTIPTEAAQSLRESNVANPNDFSTADSSPPNPGEEPRYNIGFQYPKLDQSGRQIRVLEIEVPLDVEYSHNSDIIRCKLETVDLSASSTMYKSFLREIGQLNLDLPYYDHDITWMLWYLKNNPPLEGEIPELDKDFRGTLADFIKRPGVRLNQSWDIPFEMACFAPRFLWGDYMALSYVWGNPEEREDIYIDGQKFSVTRNLFLALKRLRNSHEIREMHLKVWVDAICINQNNLTERAAEVKRMGFIYSEAIAVRGWIGECPGIVADHNRIVRKWLDQIDDNNPFPLKVVPGPEVSQALRSLGEVLSKEDYWLRVWIVQEMFLAVSLRFWYGDCCFDNREMLALVSEGFAIQDDRLPLSSNLSLVRGINPIYARISFSRVALSKRLSLLNILHISQCSKATDERDKVYGILALVTNEISSLIQPSYDQGDDVNTLYTSFTKSCILYEDSLNTLARMRPAYLLSRGSLPTWALDLSYDRENTTMPFEFSRYKTNDGTHELTAFSGNNHINFSDDDRIMLCEGVIVDAIETLSSTFLWSSNATTVPMDPEPDSEASDTDPSNESKLALARILCHDFDYEFSQGPSLLDVPWGFGQEADPLEANGSESTSVSGSSHPKKANATQRWGELKDISLNIPFHDLVYANANYPIHGVALRNYFNSREEFCPDPAAYSKLARTLLLILHNRRLCTTRNRRLGMVPHHAKRGDKIAVMYKCDMPIILRPTGEATGGLQGSSPNYDPGSRVLPRKNPANKWMAKINPDALLDAARLDKERASGRIRGPLHGIPYVVKDNIATNDKMQTTAGSWVLMGSRVPRDAFVVSRLREAGAVLLGKSALTEWAHMRSSNMSEGYSARGGQVRSPYNFTVSPGGSSSGSAVAVASNQCMFSVGTETDGSVVIPAERNALVGIKPTVGLTSRSGVIPETRHMDTVGVFGRSVKDAALALDGIYGIDSRDRFTSQQRGKTPRKGFARFITNKGALKDARFGIPWASFWARNSPEQNLELLEIVQLLVHEGATVVNGTELEDREILVNPHGWDWDWRGKLGFPNESHYSGKLKASLFALYSLRKEN</sequence>
<protein>
    <submittedName>
        <fullName evidence="1">Uncharacterized protein</fullName>
    </submittedName>
</protein>
<evidence type="ECO:0000313" key="2">
    <source>
        <dbReference type="Proteomes" id="UP001153332"/>
    </source>
</evidence>
<dbReference type="Proteomes" id="UP001153332">
    <property type="component" value="Unassembled WGS sequence"/>
</dbReference>